<dbReference type="Proteomes" id="UP000032180">
    <property type="component" value="Chromosome 5"/>
</dbReference>
<feature type="compositionally biased region" description="Pro residues" evidence="1">
    <location>
        <begin position="354"/>
        <end position="369"/>
    </location>
</feature>
<feature type="compositionally biased region" description="Basic and acidic residues" evidence="1">
    <location>
        <begin position="51"/>
        <end position="63"/>
    </location>
</feature>
<feature type="region of interest" description="Disordered" evidence="1">
    <location>
        <begin position="219"/>
        <end position="512"/>
    </location>
</feature>
<sequence length="746" mass="79656">MGRSEQLVAAAALPALLPTPPRSKMVPLLPTPCLIILPTSFASPSSAPKPGRADSVERWDAHKTRAGGETTPLPLTKRPAAGRGRSMSRADACDRWDSSKTSSTSPSRSSTSSSSLSLSSEPFRRGSSSSRSPARWSASRASSTERWDIHKKPRQQTGALDGENEISMPWYAEFAGPSTFMGRSEQLVTAAALPALLPTPPRSKMVPLLPTPCLIILPTSFASPSSAPKPGRTDSVERWDAHKTRAGGDTMTSPPPTTKRPADRGRGLCRADACDRWDSNKTSSTSPSRSSTPSSLSLSSEPFRRGCNGSRSPARSSSSSSRASSAERWDIHKKPRLQAGALDGEFAGTSFVSPPEPCMLPMPNRPSRPAPDAAEEQDGASAPYAVPHHPSYLLRVSPGRADSVERWDAHKTRAAGDTMTSPPPTTKRPADRGRGLCRADACDRWDSNKTSSTSPSRSSTSSSSSLSLWSEPFRRGSSSSSSRSPGRSSSSSSAERWDIHKKPRQQAGALDGEKEISMPLYAEFAGPSTFVSPPEPCMLPMPKFMGRSEQLVAAAALPALLPTPPRSKMVPLLPTPCLIILPTSFASPSSAPKPGRADAVERWDAHKTRAGGDTMTSPLPTTKRPAADRGRGVCRADACDRWDSNKTSSTSPSRSSTSSSSSLSLSSEPFRRGSSSSRSPARSSSTSSRASSAERWDIHKKPRLQSGALDGEKEISMPRYGEFAGQSFVSPPEPCMLPMPKFLLAH</sequence>
<feature type="compositionally biased region" description="Low complexity" evidence="1">
    <location>
        <begin position="647"/>
        <end position="691"/>
    </location>
</feature>
<organism evidence="2 3">
    <name type="scientific">Leersia perrieri</name>
    <dbReference type="NCBI Taxonomy" id="77586"/>
    <lineage>
        <taxon>Eukaryota</taxon>
        <taxon>Viridiplantae</taxon>
        <taxon>Streptophyta</taxon>
        <taxon>Embryophyta</taxon>
        <taxon>Tracheophyta</taxon>
        <taxon>Spermatophyta</taxon>
        <taxon>Magnoliopsida</taxon>
        <taxon>Liliopsida</taxon>
        <taxon>Poales</taxon>
        <taxon>Poaceae</taxon>
        <taxon>BOP clade</taxon>
        <taxon>Oryzoideae</taxon>
        <taxon>Oryzeae</taxon>
        <taxon>Oryzinae</taxon>
        <taxon>Leersia</taxon>
    </lineage>
</organism>
<feature type="compositionally biased region" description="Low complexity" evidence="1">
    <location>
        <begin position="282"/>
        <end position="300"/>
    </location>
</feature>
<feature type="compositionally biased region" description="Low complexity" evidence="1">
    <location>
        <begin position="310"/>
        <end position="324"/>
    </location>
</feature>
<feature type="compositionally biased region" description="Basic and acidic residues" evidence="1">
    <location>
        <begin position="231"/>
        <end position="243"/>
    </location>
</feature>
<dbReference type="AlphaFoldDB" id="A0A0D9WGV6"/>
<dbReference type="Gramene" id="LPERR05G13890.1">
    <property type="protein sequence ID" value="LPERR05G13890.1"/>
    <property type="gene ID" value="LPERR05G13890"/>
</dbReference>
<accession>A0A0D9WGV6</accession>
<feature type="compositionally biased region" description="Low complexity" evidence="1">
    <location>
        <begin position="448"/>
        <end position="493"/>
    </location>
</feature>
<feature type="region of interest" description="Disordered" evidence="1">
    <location>
        <begin position="40"/>
        <end position="164"/>
    </location>
</feature>
<feature type="compositionally biased region" description="Basic and acidic residues" evidence="1">
    <location>
        <begin position="402"/>
        <end position="411"/>
    </location>
</feature>
<dbReference type="Pfam" id="PF15365">
    <property type="entry name" value="PNRC"/>
    <property type="match status" value="1"/>
</dbReference>
<reference evidence="2" key="3">
    <citation type="submission" date="2015-04" db="UniProtKB">
        <authorList>
            <consortium name="EnsemblPlants"/>
        </authorList>
    </citation>
    <scope>IDENTIFICATION</scope>
</reference>
<dbReference type="EnsemblPlants" id="LPERR05G13890.1">
    <property type="protein sequence ID" value="LPERR05G13890.1"/>
    <property type="gene ID" value="LPERR05G13890"/>
</dbReference>
<evidence type="ECO:0000313" key="2">
    <source>
        <dbReference type="EnsemblPlants" id="LPERR05G13890.1"/>
    </source>
</evidence>
<dbReference type="PANTHER" id="PTHR35361:SF1">
    <property type="entry name" value="OS08G0443700 PROTEIN"/>
    <property type="match status" value="1"/>
</dbReference>
<evidence type="ECO:0000313" key="3">
    <source>
        <dbReference type="Proteomes" id="UP000032180"/>
    </source>
</evidence>
<keyword evidence="3" id="KW-1185">Reference proteome</keyword>
<dbReference type="InterPro" id="IPR028322">
    <property type="entry name" value="PNRC-like_rgn"/>
</dbReference>
<dbReference type="PANTHER" id="PTHR35361">
    <property type="entry name" value="OS08G0443700 PROTEIN"/>
    <property type="match status" value="1"/>
</dbReference>
<feature type="region of interest" description="Disordered" evidence="1">
    <location>
        <begin position="607"/>
        <end position="713"/>
    </location>
</feature>
<name>A0A0D9WGV6_9ORYZ</name>
<evidence type="ECO:0000256" key="1">
    <source>
        <dbReference type="SAM" id="MobiDB-lite"/>
    </source>
</evidence>
<dbReference type="GO" id="GO:0016071">
    <property type="term" value="P:mRNA metabolic process"/>
    <property type="evidence" value="ECO:0007669"/>
    <property type="project" value="UniProtKB-ARBA"/>
</dbReference>
<reference evidence="3" key="2">
    <citation type="submission" date="2013-12" db="EMBL/GenBank/DDBJ databases">
        <authorList>
            <person name="Yu Y."/>
            <person name="Lee S."/>
            <person name="de Baynast K."/>
            <person name="Wissotski M."/>
            <person name="Liu L."/>
            <person name="Talag J."/>
            <person name="Goicoechea J."/>
            <person name="Angelova A."/>
            <person name="Jetty R."/>
            <person name="Kudrna D."/>
            <person name="Golser W."/>
            <person name="Rivera L."/>
            <person name="Zhang J."/>
            <person name="Wing R."/>
        </authorList>
    </citation>
    <scope>NUCLEOTIDE SEQUENCE</scope>
</reference>
<reference evidence="2 3" key="1">
    <citation type="submission" date="2012-08" db="EMBL/GenBank/DDBJ databases">
        <title>Oryza genome evolution.</title>
        <authorList>
            <person name="Wing R.A."/>
        </authorList>
    </citation>
    <scope>NUCLEOTIDE SEQUENCE</scope>
</reference>
<feature type="compositionally biased region" description="Low complexity" evidence="1">
    <location>
        <begin position="99"/>
        <end position="142"/>
    </location>
</feature>
<protein>
    <submittedName>
        <fullName evidence="2">Uncharacterized protein</fullName>
    </submittedName>
</protein>
<dbReference type="HOGENOM" id="CLU_372738_0_0_1"/>
<proteinExistence type="predicted"/>